<protein>
    <submittedName>
        <fullName evidence="2">USP domain-containing protein</fullName>
    </submittedName>
</protein>
<organism evidence="1 2">
    <name type="scientific">Panagrolaimus sp. ES5</name>
    <dbReference type="NCBI Taxonomy" id="591445"/>
    <lineage>
        <taxon>Eukaryota</taxon>
        <taxon>Metazoa</taxon>
        <taxon>Ecdysozoa</taxon>
        <taxon>Nematoda</taxon>
        <taxon>Chromadorea</taxon>
        <taxon>Rhabditida</taxon>
        <taxon>Tylenchina</taxon>
        <taxon>Panagrolaimomorpha</taxon>
        <taxon>Panagrolaimoidea</taxon>
        <taxon>Panagrolaimidae</taxon>
        <taxon>Panagrolaimus</taxon>
    </lineage>
</organism>
<proteinExistence type="predicted"/>
<reference evidence="2" key="1">
    <citation type="submission" date="2022-11" db="UniProtKB">
        <authorList>
            <consortium name="WormBaseParasite"/>
        </authorList>
    </citation>
    <scope>IDENTIFICATION</scope>
</reference>
<sequence length="765" mass="88077">MSSSPANFHDYYNNSTPSYNDTTYGMQNLNISDGRSSGYQSYGHHQTKSRSHPDAAFVLRNAVKGPIPIYSTEFFNDYEFRSEELALPEWNHEESEKNIPRLYNRPTDKDRHDRFVYERFNNSTQVPLLTNPNAPVVNCVLRALSAVPVLKKVVLSHLCKKSNCMLCEIQFVLRNIHLQEKNNSVAPVTCSAVVREMSAYRDFTIIKQLTPTAFSGLPMSLFCNFFFQHIFSDSQLTYNEKVIPEAEQFNKLMMLSQQTKEACSSCGSTEDYEKTRHIIHLDYSKFFEQVENIPFVQLLEASFEHETDNKFPIQCRKCYRMAGRRRISHNTVLPPVLTIDTDITKTGYAFWVNHADPYNDRPRNSMNGYDSRFCRDGSPHEWSQPANVFEHSVRGISNAVHSGGHWSHYIPSMMSATIDPKNGKISFSVQISKQPNRKIYSLCSVVMTAADINNPERFIVACKNPNPTSPLLNWTIFNDYIVTAVKEDEALFTSCKWKMPHLLFYCDIEHLNQTIEPVKIPREVFSYSQNCSSRTKTFSHERAPPPEEGEIVALDSEFIRNEQNENVLGRVSCLNKEGSIVIDDHAMLGCGEKISDYLTQYSGIVQDDLDPILSQKYLLSRKSTYLKVLFLVENKNVFVGHALHNDFKILNIYVPDEQIIDTCQLYRIEGRQFLSLRDLVKIVLGDEIQSHRHDSVEDALCALRLFNKFNEHKEKNSNIESWLQIIYDEAQRNSVSRQRYSPQTGTFENFVLPSNGYHSYMYSPS</sequence>
<dbReference type="Proteomes" id="UP000887579">
    <property type="component" value="Unplaced"/>
</dbReference>
<dbReference type="WBParaSite" id="ES5_v2.g8937.t1">
    <property type="protein sequence ID" value="ES5_v2.g8937.t1"/>
    <property type="gene ID" value="ES5_v2.g8937"/>
</dbReference>
<evidence type="ECO:0000313" key="2">
    <source>
        <dbReference type="WBParaSite" id="ES5_v2.g8937.t1"/>
    </source>
</evidence>
<name>A0AC34GVP9_9BILA</name>
<accession>A0AC34GVP9</accession>
<evidence type="ECO:0000313" key="1">
    <source>
        <dbReference type="Proteomes" id="UP000887579"/>
    </source>
</evidence>